<dbReference type="EMBL" id="NMUH01005437">
    <property type="protein sequence ID" value="MQM12751.1"/>
    <property type="molecule type" value="Genomic_DNA"/>
</dbReference>
<dbReference type="AlphaFoldDB" id="A0A843X342"/>
<evidence type="ECO:0000313" key="2">
    <source>
        <dbReference type="Proteomes" id="UP000652761"/>
    </source>
</evidence>
<accession>A0A843X342</accession>
<keyword evidence="2" id="KW-1185">Reference proteome</keyword>
<proteinExistence type="predicted"/>
<protein>
    <submittedName>
        <fullName evidence="1">Uncharacterized protein</fullName>
    </submittedName>
</protein>
<reference evidence="1" key="1">
    <citation type="submission" date="2017-07" db="EMBL/GenBank/DDBJ databases">
        <title>Taro Niue Genome Assembly and Annotation.</title>
        <authorList>
            <person name="Atibalentja N."/>
            <person name="Keating K."/>
            <person name="Fields C.J."/>
        </authorList>
    </citation>
    <scope>NUCLEOTIDE SEQUENCE</scope>
    <source>
        <strain evidence="1">Niue_2</strain>
        <tissue evidence="1">Leaf</tissue>
    </source>
</reference>
<evidence type="ECO:0000313" key="1">
    <source>
        <dbReference type="EMBL" id="MQM12751.1"/>
    </source>
</evidence>
<name>A0A843X342_COLES</name>
<gene>
    <name evidence="1" type="ORF">Taro_045669</name>
</gene>
<comment type="caution">
    <text evidence="1">The sequence shown here is derived from an EMBL/GenBank/DDBJ whole genome shotgun (WGS) entry which is preliminary data.</text>
</comment>
<sequence>MLLVISASVSSRFRSPVRGCQSVVAPPCMASRPRGVSRVWGGSPCEPSTLWRSEVAVLVAHSPQLGARRRGSSVSDMFEEAAVAPCAVSSSESGCCELLYLRELRVVLCKFSGYAP</sequence>
<dbReference type="Proteomes" id="UP000652761">
    <property type="component" value="Unassembled WGS sequence"/>
</dbReference>
<organism evidence="1 2">
    <name type="scientific">Colocasia esculenta</name>
    <name type="common">Wild taro</name>
    <name type="synonym">Arum esculentum</name>
    <dbReference type="NCBI Taxonomy" id="4460"/>
    <lineage>
        <taxon>Eukaryota</taxon>
        <taxon>Viridiplantae</taxon>
        <taxon>Streptophyta</taxon>
        <taxon>Embryophyta</taxon>
        <taxon>Tracheophyta</taxon>
        <taxon>Spermatophyta</taxon>
        <taxon>Magnoliopsida</taxon>
        <taxon>Liliopsida</taxon>
        <taxon>Araceae</taxon>
        <taxon>Aroideae</taxon>
        <taxon>Colocasieae</taxon>
        <taxon>Colocasia</taxon>
    </lineage>
</organism>